<dbReference type="Pfam" id="PF12862">
    <property type="entry name" value="ANAPC5"/>
    <property type="match status" value="1"/>
</dbReference>
<dbReference type="SMART" id="SM00028">
    <property type="entry name" value="TPR"/>
    <property type="match status" value="3"/>
</dbReference>
<feature type="coiled-coil region" evidence="3">
    <location>
        <begin position="399"/>
        <end position="435"/>
    </location>
</feature>
<sequence length="682" mass="77182">MRLAENLRKFCCIALAFSWIPPLTAQARQLEHLGIEVFSPFETEMDQLANRYGDKPELALKHLADLKAKTANPTEISTALAYRCGLLSGMRKNKEIAGVLSELDALAADGSQRQVKLAAMELCKLYALGDNERNKYDSLVAAAFHFIKSTQAPTLRYWISTMYVEMTSRQGRARDAMEAAKIALNVARSNNDARRQSTALRDLALIEVDFGNKEDALAHINEAIRLAQSGNAPASELEYMLNRGFILTALHQLKEAKKCYQQAEDMAIEQARADIPGVVWSNLSDIAYQEGKFLESKALSEKLLQWANSRKDERLAAYARVSLGIVHVRLGQTDLADTYFREGIRYFESEKQLVDLKEYYGVRAEALAAAGDFKRAYLSLEKKLAYGSEIDLNSRGHDAAELRELLKTEQREKENLELRQQAQQSRVAVKEAQLRIQRWWLLAGLLGVFLLAAIQVIWFSRRKNQLLERENQHLDRERYLDALTGLHNRRFLMDRKSPMWTHALQEHQRSRCAAIMIIDADFFKKVNDTYGHAAGDAALIDIANRLKRNIRESDLLVRWGGEEFVIFTDAPNQEGLINQISRLMQDFKPFPLVFEGQQITLSVSIGYALMPLQWADHSNADIDQSLILADSALYLAKSRGRNRAVGVHLLQQQKLDMQQILQDLSLAEGAGEVILMETTGPK</sequence>
<keyword evidence="4" id="KW-1133">Transmembrane helix</keyword>
<dbReference type="Gene3D" id="3.30.70.270">
    <property type="match status" value="1"/>
</dbReference>
<dbReference type="PROSITE" id="PS50887">
    <property type="entry name" value="GGDEF"/>
    <property type="match status" value="1"/>
</dbReference>
<dbReference type="InterPro" id="IPR000160">
    <property type="entry name" value="GGDEF_dom"/>
</dbReference>
<gene>
    <name evidence="6" type="ORF">KDM89_07305</name>
</gene>
<dbReference type="RefSeq" id="WP_212687291.1">
    <property type="nucleotide sequence ID" value="NZ_JAGSPN010000004.1"/>
</dbReference>
<comment type="catalytic activity">
    <reaction evidence="2">
        <text>2 GTP = 3',3'-c-di-GMP + 2 diphosphate</text>
        <dbReference type="Rhea" id="RHEA:24898"/>
        <dbReference type="ChEBI" id="CHEBI:33019"/>
        <dbReference type="ChEBI" id="CHEBI:37565"/>
        <dbReference type="ChEBI" id="CHEBI:58805"/>
        <dbReference type="EC" id="2.7.7.65"/>
    </reaction>
</comment>
<evidence type="ECO:0000259" key="5">
    <source>
        <dbReference type="PROSITE" id="PS50887"/>
    </source>
</evidence>
<keyword evidence="7" id="KW-1185">Reference proteome</keyword>
<evidence type="ECO:0000256" key="3">
    <source>
        <dbReference type="SAM" id="Coils"/>
    </source>
</evidence>
<dbReference type="InterPro" id="IPR043128">
    <property type="entry name" value="Rev_trsase/Diguanyl_cyclase"/>
</dbReference>
<dbReference type="EC" id="2.7.7.65" evidence="1"/>
<feature type="transmembrane region" description="Helical" evidence="4">
    <location>
        <begin position="439"/>
        <end position="459"/>
    </location>
</feature>
<reference evidence="6" key="1">
    <citation type="submission" date="2021-04" db="EMBL/GenBank/DDBJ databases">
        <title>novel species isolated from subtropical streams in China.</title>
        <authorList>
            <person name="Lu H."/>
        </authorList>
    </citation>
    <scope>NUCLEOTIDE SEQUENCE</scope>
    <source>
        <strain evidence="6">LFS511W</strain>
    </source>
</reference>
<dbReference type="Pfam" id="PF00990">
    <property type="entry name" value="GGDEF"/>
    <property type="match status" value="1"/>
</dbReference>
<dbReference type="CDD" id="cd01949">
    <property type="entry name" value="GGDEF"/>
    <property type="match status" value="1"/>
</dbReference>
<dbReference type="InterPro" id="IPR011990">
    <property type="entry name" value="TPR-like_helical_dom_sf"/>
</dbReference>
<organism evidence="6 7">
    <name type="scientific">Undibacterium luofuense</name>
    <dbReference type="NCBI Taxonomy" id="2828733"/>
    <lineage>
        <taxon>Bacteria</taxon>
        <taxon>Pseudomonadati</taxon>
        <taxon>Pseudomonadota</taxon>
        <taxon>Betaproteobacteria</taxon>
        <taxon>Burkholderiales</taxon>
        <taxon>Oxalobacteraceae</taxon>
        <taxon>Undibacterium</taxon>
    </lineage>
</organism>
<dbReference type="EMBL" id="JAGSPN010000004">
    <property type="protein sequence ID" value="MBR7781941.1"/>
    <property type="molecule type" value="Genomic_DNA"/>
</dbReference>
<dbReference type="SMART" id="SM00267">
    <property type="entry name" value="GGDEF"/>
    <property type="match status" value="1"/>
</dbReference>
<keyword evidence="3" id="KW-0175">Coiled coil</keyword>
<dbReference type="Proteomes" id="UP000680067">
    <property type="component" value="Unassembled WGS sequence"/>
</dbReference>
<dbReference type="PANTHER" id="PTHR45138">
    <property type="entry name" value="REGULATORY COMPONENTS OF SENSORY TRANSDUCTION SYSTEM"/>
    <property type="match status" value="1"/>
</dbReference>
<dbReference type="InterPro" id="IPR029787">
    <property type="entry name" value="Nucleotide_cyclase"/>
</dbReference>
<keyword evidence="4" id="KW-0472">Membrane</keyword>
<keyword evidence="4" id="KW-0812">Transmembrane</keyword>
<dbReference type="InterPro" id="IPR050469">
    <property type="entry name" value="Diguanylate_Cyclase"/>
</dbReference>
<dbReference type="AlphaFoldDB" id="A0A941DNE1"/>
<dbReference type="PANTHER" id="PTHR45138:SF9">
    <property type="entry name" value="DIGUANYLATE CYCLASE DGCM-RELATED"/>
    <property type="match status" value="1"/>
</dbReference>
<dbReference type="SUPFAM" id="SSF48452">
    <property type="entry name" value="TPR-like"/>
    <property type="match status" value="2"/>
</dbReference>
<protein>
    <recommendedName>
        <fullName evidence="1">diguanylate cyclase</fullName>
        <ecNumber evidence="1">2.7.7.65</ecNumber>
    </recommendedName>
</protein>
<feature type="domain" description="GGDEF" evidence="5">
    <location>
        <begin position="511"/>
        <end position="649"/>
    </location>
</feature>
<dbReference type="FunFam" id="3.30.70.270:FF:000001">
    <property type="entry name" value="Diguanylate cyclase domain protein"/>
    <property type="match status" value="1"/>
</dbReference>
<evidence type="ECO:0000256" key="2">
    <source>
        <dbReference type="ARBA" id="ARBA00034247"/>
    </source>
</evidence>
<evidence type="ECO:0000313" key="7">
    <source>
        <dbReference type="Proteomes" id="UP000680067"/>
    </source>
</evidence>
<keyword evidence="6" id="KW-0808">Transferase</keyword>
<proteinExistence type="predicted"/>
<dbReference type="SUPFAM" id="SSF55073">
    <property type="entry name" value="Nucleotide cyclase"/>
    <property type="match status" value="1"/>
</dbReference>
<accession>A0A941DNE1</accession>
<dbReference type="Gene3D" id="1.25.40.10">
    <property type="entry name" value="Tetratricopeptide repeat domain"/>
    <property type="match status" value="2"/>
</dbReference>
<evidence type="ECO:0000313" key="6">
    <source>
        <dbReference type="EMBL" id="MBR7781941.1"/>
    </source>
</evidence>
<dbReference type="InterPro" id="IPR019734">
    <property type="entry name" value="TPR_rpt"/>
</dbReference>
<name>A0A941DNE1_9BURK</name>
<dbReference type="InterPro" id="IPR026000">
    <property type="entry name" value="Apc5_dom"/>
</dbReference>
<evidence type="ECO:0000256" key="1">
    <source>
        <dbReference type="ARBA" id="ARBA00012528"/>
    </source>
</evidence>
<dbReference type="NCBIfam" id="TIGR00254">
    <property type="entry name" value="GGDEF"/>
    <property type="match status" value="1"/>
</dbReference>
<keyword evidence="6" id="KW-0548">Nucleotidyltransferase</keyword>
<evidence type="ECO:0000256" key="4">
    <source>
        <dbReference type="SAM" id="Phobius"/>
    </source>
</evidence>
<comment type="caution">
    <text evidence="6">The sequence shown here is derived from an EMBL/GenBank/DDBJ whole genome shotgun (WGS) entry which is preliminary data.</text>
</comment>
<dbReference type="GO" id="GO:0052621">
    <property type="term" value="F:diguanylate cyclase activity"/>
    <property type="evidence" value="ECO:0007669"/>
    <property type="project" value="UniProtKB-EC"/>
</dbReference>